<keyword evidence="5 6" id="KW-0326">Glycosidase</keyword>
<dbReference type="PANTHER" id="PTHR34142">
    <property type="entry name" value="ENDO-BETA-1,4-GLUCANASE A"/>
    <property type="match status" value="1"/>
</dbReference>
<feature type="domain" description="Glycoside hydrolase family 5" evidence="7">
    <location>
        <begin position="31"/>
        <end position="126"/>
    </location>
</feature>
<proteinExistence type="inferred from homology"/>
<dbReference type="GO" id="GO:0008810">
    <property type="term" value="F:cellulase activity"/>
    <property type="evidence" value="ECO:0007669"/>
    <property type="project" value="UniProtKB-EC"/>
</dbReference>
<keyword evidence="4 6" id="KW-0378">Hydrolase</keyword>
<evidence type="ECO:0000313" key="9">
    <source>
        <dbReference type="Proteomes" id="UP000807025"/>
    </source>
</evidence>
<evidence type="ECO:0000256" key="5">
    <source>
        <dbReference type="ARBA" id="ARBA00023295"/>
    </source>
</evidence>
<comment type="caution">
    <text evidence="8">The sequence shown here is derived from an EMBL/GenBank/DDBJ whole genome shotgun (WGS) entry which is preliminary data.</text>
</comment>
<dbReference type="InterPro" id="IPR017853">
    <property type="entry name" value="GH"/>
</dbReference>
<sequence length="234" mass="25408">MEMEIYLTIGISFLESYLLAHVLHARSDITGATTQLILLPGNNWTSAATFISNGSAAALSKVTNPDGSITGLIFDVHKYLDNDNSGTNAECVTDNIADAWAPLAEYLRANKRQAINTESRKADKQHGRTHLDQVIINCKVCFIDRSFQEVVHEELPPNWKSECIESIILHEMLHLPSPVRAVVPGQGGQAALTVQIPSKLHPKSKPAMLTPVNWSFPLGTGMGATAEVGVLWGG</sequence>
<dbReference type="OrthoDB" id="5823761at2759"/>
<gene>
    <name evidence="8" type="ORF">BDN71DRAFT_1587686</name>
</gene>
<accession>A0A9P6DHR5</accession>
<protein>
    <recommendedName>
        <fullName evidence="3">cellulase</fullName>
        <ecNumber evidence="3">3.2.1.4</ecNumber>
    </recommendedName>
</protein>
<dbReference type="InterPro" id="IPR001547">
    <property type="entry name" value="Glyco_hydro_5"/>
</dbReference>
<dbReference type="AlphaFoldDB" id="A0A9P6DHR5"/>
<evidence type="ECO:0000256" key="3">
    <source>
        <dbReference type="ARBA" id="ARBA00012601"/>
    </source>
</evidence>
<reference evidence="8" key="1">
    <citation type="submission" date="2020-11" db="EMBL/GenBank/DDBJ databases">
        <authorList>
            <consortium name="DOE Joint Genome Institute"/>
            <person name="Ahrendt S."/>
            <person name="Riley R."/>
            <person name="Andreopoulos W."/>
            <person name="Labutti K."/>
            <person name="Pangilinan J."/>
            <person name="Ruiz-Duenas F.J."/>
            <person name="Barrasa J.M."/>
            <person name="Sanchez-Garcia M."/>
            <person name="Camarero S."/>
            <person name="Miyauchi S."/>
            <person name="Serrano A."/>
            <person name="Linde D."/>
            <person name="Babiker R."/>
            <person name="Drula E."/>
            <person name="Ayuso-Fernandez I."/>
            <person name="Pacheco R."/>
            <person name="Padilla G."/>
            <person name="Ferreira P."/>
            <person name="Barriuso J."/>
            <person name="Kellner H."/>
            <person name="Castanera R."/>
            <person name="Alfaro M."/>
            <person name="Ramirez L."/>
            <person name="Pisabarro A.G."/>
            <person name="Kuo A."/>
            <person name="Tritt A."/>
            <person name="Lipzen A."/>
            <person name="He G."/>
            <person name="Yan M."/>
            <person name="Ng V."/>
            <person name="Cullen D."/>
            <person name="Martin F."/>
            <person name="Rosso M.-N."/>
            <person name="Henrissat B."/>
            <person name="Hibbett D."/>
            <person name="Martinez A.T."/>
            <person name="Grigoriev I.V."/>
        </authorList>
    </citation>
    <scope>NUCLEOTIDE SEQUENCE</scope>
    <source>
        <strain evidence="8">ATCC 90797</strain>
    </source>
</reference>
<evidence type="ECO:0000313" key="8">
    <source>
        <dbReference type="EMBL" id="KAF9498324.1"/>
    </source>
</evidence>
<comment type="catalytic activity">
    <reaction evidence="1">
        <text>Endohydrolysis of (1-&gt;4)-beta-D-glucosidic linkages in cellulose, lichenin and cereal beta-D-glucans.</text>
        <dbReference type="EC" id="3.2.1.4"/>
    </reaction>
</comment>
<dbReference type="EC" id="3.2.1.4" evidence="3"/>
<comment type="similarity">
    <text evidence="2 6">Belongs to the glycosyl hydrolase 5 (cellulase A) family.</text>
</comment>
<dbReference type="EMBL" id="MU154538">
    <property type="protein sequence ID" value="KAF9498324.1"/>
    <property type="molecule type" value="Genomic_DNA"/>
</dbReference>
<organism evidence="8 9">
    <name type="scientific">Pleurotus eryngii</name>
    <name type="common">Boletus of the steppes</name>
    <dbReference type="NCBI Taxonomy" id="5323"/>
    <lineage>
        <taxon>Eukaryota</taxon>
        <taxon>Fungi</taxon>
        <taxon>Dikarya</taxon>
        <taxon>Basidiomycota</taxon>
        <taxon>Agaricomycotina</taxon>
        <taxon>Agaricomycetes</taxon>
        <taxon>Agaricomycetidae</taxon>
        <taxon>Agaricales</taxon>
        <taxon>Pleurotineae</taxon>
        <taxon>Pleurotaceae</taxon>
        <taxon>Pleurotus</taxon>
    </lineage>
</organism>
<name>A0A9P6DHR5_PLEER</name>
<dbReference type="Proteomes" id="UP000807025">
    <property type="component" value="Unassembled WGS sequence"/>
</dbReference>
<evidence type="ECO:0000256" key="2">
    <source>
        <dbReference type="ARBA" id="ARBA00005641"/>
    </source>
</evidence>
<dbReference type="Pfam" id="PF00150">
    <property type="entry name" value="Cellulase"/>
    <property type="match status" value="1"/>
</dbReference>
<evidence type="ECO:0000256" key="4">
    <source>
        <dbReference type="ARBA" id="ARBA00022801"/>
    </source>
</evidence>
<dbReference type="Gene3D" id="3.20.20.80">
    <property type="entry name" value="Glycosidases"/>
    <property type="match status" value="1"/>
</dbReference>
<dbReference type="PANTHER" id="PTHR34142:SF5">
    <property type="entry name" value="CBM1 DOMAIN-CONTAINING PROTEIN"/>
    <property type="match status" value="1"/>
</dbReference>
<evidence type="ECO:0000256" key="1">
    <source>
        <dbReference type="ARBA" id="ARBA00000966"/>
    </source>
</evidence>
<dbReference type="SUPFAM" id="SSF51445">
    <property type="entry name" value="(Trans)glycosidases"/>
    <property type="match status" value="1"/>
</dbReference>
<dbReference type="GO" id="GO:0009251">
    <property type="term" value="P:glucan catabolic process"/>
    <property type="evidence" value="ECO:0007669"/>
    <property type="project" value="TreeGrafter"/>
</dbReference>
<keyword evidence="9" id="KW-1185">Reference proteome</keyword>
<evidence type="ECO:0000256" key="6">
    <source>
        <dbReference type="RuleBase" id="RU361153"/>
    </source>
</evidence>
<evidence type="ECO:0000259" key="7">
    <source>
        <dbReference type="Pfam" id="PF00150"/>
    </source>
</evidence>